<evidence type="ECO:0000313" key="3">
    <source>
        <dbReference type="EMBL" id="KAK7881622.1"/>
    </source>
</evidence>
<feature type="compositionally biased region" description="Polar residues" evidence="1">
    <location>
        <begin position="152"/>
        <end position="167"/>
    </location>
</feature>
<dbReference type="SUPFAM" id="SSF52266">
    <property type="entry name" value="SGNH hydrolase"/>
    <property type="match status" value="1"/>
</dbReference>
<feature type="region of interest" description="Disordered" evidence="1">
    <location>
        <begin position="105"/>
        <end position="235"/>
    </location>
</feature>
<feature type="compositionally biased region" description="Basic residues" evidence="1">
    <location>
        <begin position="221"/>
        <end position="235"/>
    </location>
</feature>
<keyword evidence="4" id="KW-1185">Reference proteome</keyword>
<name>A0AAW0MWM8_9GOBI</name>
<dbReference type="InterPro" id="IPR013830">
    <property type="entry name" value="SGNH_hydro"/>
</dbReference>
<sequence>MPPTSPSCEICVSLIQKVLELEKRISKLHQIREDERDLDILLGKTLAEANSAQLADTDPLPGSPVQLHSDLPCIPISDDENWIRRGAKPKGSVFASSTPLHKEPWIVVRPQKTKRLSTSPTRDSKRAPEDRRSLPDYPSLQNRFSALDFPPLTSQSMPLQQPVNWPSSRAGLLPGGKKNNPPLVHRHPKESSAAATTVQPAPRQRVPQRTVASAPTAGNVKSRHSGRPGSFHKRQNPTVLVLGSSIVRHVRVQRGFTSCMPGAYVKDLHDSAPQIISQLPSVSTVVIHVGSNDLKRQQSEKLKDDFIALINSIQSTGKKCVISGPLPAPCFGDVKFSRLRQLHVWLKAFCAAKEIPFVDNFAAFFRRPELFRRDRLHLSFSGARLLSFNMNLTLETFTEKLQVKLHRDSRLDIKSRPCLSRGKHSVVGQRDPGVRTTMGSPVPREITGNMSFEWERYFIMQKCISKQQPDHQTPMWRCWPLPSAGPRADQPRWRLQSWVVQVTVTPHVSTPTVANGHLSPSPD</sequence>
<evidence type="ECO:0000256" key="1">
    <source>
        <dbReference type="SAM" id="MobiDB-lite"/>
    </source>
</evidence>
<dbReference type="Proteomes" id="UP001460270">
    <property type="component" value="Unassembled WGS sequence"/>
</dbReference>
<feature type="domain" description="SGNH hydrolase-type esterase" evidence="2">
    <location>
        <begin position="280"/>
        <end position="384"/>
    </location>
</feature>
<organism evidence="3 4">
    <name type="scientific">Mugilogobius chulae</name>
    <name type="common">yellowstripe goby</name>
    <dbReference type="NCBI Taxonomy" id="88201"/>
    <lineage>
        <taxon>Eukaryota</taxon>
        <taxon>Metazoa</taxon>
        <taxon>Chordata</taxon>
        <taxon>Craniata</taxon>
        <taxon>Vertebrata</taxon>
        <taxon>Euteleostomi</taxon>
        <taxon>Actinopterygii</taxon>
        <taxon>Neopterygii</taxon>
        <taxon>Teleostei</taxon>
        <taxon>Neoteleostei</taxon>
        <taxon>Acanthomorphata</taxon>
        <taxon>Gobiaria</taxon>
        <taxon>Gobiiformes</taxon>
        <taxon>Gobioidei</taxon>
        <taxon>Gobiidae</taxon>
        <taxon>Gobionellinae</taxon>
        <taxon>Mugilogobius</taxon>
    </lineage>
</organism>
<accession>A0AAW0MWM8</accession>
<proteinExistence type="predicted"/>
<dbReference type="Gene3D" id="3.40.50.12700">
    <property type="match status" value="1"/>
</dbReference>
<gene>
    <name evidence="3" type="ORF">WMY93_030031</name>
</gene>
<feature type="region of interest" description="Disordered" evidence="1">
    <location>
        <begin position="423"/>
        <end position="442"/>
    </location>
</feature>
<dbReference type="AlphaFoldDB" id="A0AAW0MWM8"/>
<dbReference type="EMBL" id="JBBPFD010000022">
    <property type="protein sequence ID" value="KAK7881622.1"/>
    <property type="molecule type" value="Genomic_DNA"/>
</dbReference>
<evidence type="ECO:0000259" key="2">
    <source>
        <dbReference type="Pfam" id="PF13472"/>
    </source>
</evidence>
<dbReference type="Pfam" id="PF13472">
    <property type="entry name" value="Lipase_GDSL_2"/>
    <property type="match status" value="1"/>
</dbReference>
<dbReference type="Gene3D" id="3.40.50.12690">
    <property type="match status" value="1"/>
</dbReference>
<feature type="compositionally biased region" description="Basic and acidic residues" evidence="1">
    <location>
        <begin position="122"/>
        <end position="134"/>
    </location>
</feature>
<evidence type="ECO:0000313" key="4">
    <source>
        <dbReference type="Proteomes" id="UP001460270"/>
    </source>
</evidence>
<protein>
    <recommendedName>
        <fullName evidence="2">SGNH hydrolase-type esterase domain-containing protein</fullName>
    </recommendedName>
</protein>
<comment type="caution">
    <text evidence="3">The sequence shown here is derived from an EMBL/GenBank/DDBJ whole genome shotgun (WGS) entry which is preliminary data.</text>
</comment>
<reference evidence="4" key="1">
    <citation type="submission" date="2024-04" db="EMBL/GenBank/DDBJ databases">
        <title>Salinicola lusitanus LLJ914,a marine bacterium isolated from the Okinawa Trough.</title>
        <authorList>
            <person name="Li J."/>
        </authorList>
    </citation>
    <scope>NUCLEOTIDE SEQUENCE [LARGE SCALE GENOMIC DNA]</scope>
</reference>